<accession>A0A8J9ZPU3</accession>
<name>A0A8J9ZPU3_BRALA</name>
<protein>
    <submittedName>
        <fullName evidence="1">Hypp2273 protein</fullName>
    </submittedName>
</protein>
<gene>
    <name evidence="1" type="primary">Hypp2273</name>
    <name evidence="1" type="ORF">BLAG_LOCUS16725</name>
</gene>
<sequence length="76" mass="8316">MGLMDDTYDVVTGSGLFSYSHVKADCLDELIRVVRPGGLVCLALREVLLRTSEDCRALEPRMAALRSEGRWGADSA</sequence>
<dbReference type="EMBL" id="OV696688">
    <property type="protein sequence ID" value="CAH1259408.1"/>
    <property type="molecule type" value="Genomic_DNA"/>
</dbReference>
<dbReference type="AlphaFoldDB" id="A0A8J9ZPU3"/>
<dbReference type="SUPFAM" id="SSF53335">
    <property type="entry name" value="S-adenosyl-L-methionine-dependent methyltransferases"/>
    <property type="match status" value="1"/>
</dbReference>
<evidence type="ECO:0000313" key="1">
    <source>
        <dbReference type="EMBL" id="CAH1259408.1"/>
    </source>
</evidence>
<dbReference type="OrthoDB" id="3647at2759"/>
<keyword evidence="2" id="KW-1185">Reference proteome</keyword>
<dbReference type="InterPro" id="IPR029063">
    <property type="entry name" value="SAM-dependent_MTases_sf"/>
</dbReference>
<dbReference type="Proteomes" id="UP000838412">
    <property type="component" value="Chromosome 3"/>
</dbReference>
<reference evidence="1" key="1">
    <citation type="submission" date="2022-01" db="EMBL/GenBank/DDBJ databases">
        <authorList>
            <person name="Braso-Vives M."/>
        </authorList>
    </citation>
    <scope>NUCLEOTIDE SEQUENCE</scope>
</reference>
<evidence type="ECO:0000313" key="2">
    <source>
        <dbReference type="Proteomes" id="UP000838412"/>
    </source>
</evidence>
<organism evidence="1 2">
    <name type="scientific">Branchiostoma lanceolatum</name>
    <name type="common">Common lancelet</name>
    <name type="synonym">Amphioxus lanceolatum</name>
    <dbReference type="NCBI Taxonomy" id="7740"/>
    <lineage>
        <taxon>Eukaryota</taxon>
        <taxon>Metazoa</taxon>
        <taxon>Chordata</taxon>
        <taxon>Cephalochordata</taxon>
        <taxon>Leptocardii</taxon>
        <taxon>Amphioxiformes</taxon>
        <taxon>Branchiostomatidae</taxon>
        <taxon>Branchiostoma</taxon>
    </lineage>
</organism>
<dbReference type="Gene3D" id="3.40.50.150">
    <property type="entry name" value="Vaccinia Virus protein VP39"/>
    <property type="match status" value="1"/>
</dbReference>
<proteinExistence type="predicted"/>